<keyword evidence="3" id="KW-0804">Transcription</keyword>
<dbReference type="RefSeq" id="WP_125072180.1">
    <property type="nucleotide sequence ID" value="NZ_QWZQ01000018.1"/>
</dbReference>
<comment type="caution">
    <text evidence="5">The sequence shown here is derived from an EMBL/GenBank/DDBJ whole genome shotgun (WGS) entry which is preliminary data.</text>
</comment>
<dbReference type="Pfam" id="PF01638">
    <property type="entry name" value="HxlR"/>
    <property type="match status" value="1"/>
</dbReference>
<reference evidence="5 6" key="1">
    <citation type="submission" date="2018-08" db="EMBL/GenBank/DDBJ databases">
        <title>Genome Lactobacillus garii FI11369.</title>
        <authorList>
            <person name="Diaz M."/>
            <person name="Narbad A."/>
        </authorList>
    </citation>
    <scope>NUCLEOTIDE SEQUENCE [LARGE SCALE GENOMIC DNA]</scope>
    <source>
        <strain evidence="5 6">FI11369</strain>
    </source>
</reference>
<evidence type="ECO:0000256" key="1">
    <source>
        <dbReference type="ARBA" id="ARBA00023015"/>
    </source>
</evidence>
<dbReference type="Gene3D" id="1.10.10.10">
    <property type="entry name" value="Winged helix-like DNA-binding domain superfamily/Winged helix DNA-binding domain"/>
    <property type="match status" value="1"/>
</dbReference>
<evidence type="ECO:0000256" key="3">
    <source>
        <dbReference type="ARBA" id="ARBA00023163"/>
    </source>
</evidence>
<feature type="domain" description="HTH hxlR-type" evidence="4">
    <location>
        <begin position="8"/>
        <end position="100"/>
    </location>
</feature>
<dbReference type="PANTHER" id="PTHR33204">
    <property type="entry name" value="TRANSCRIPTIONAL REGULATOR, MARR FAMILY"/>
    <property type="match status" value="1"/>
</dbReference>
<dbReference type="EMBL" id="QWZQ01000018">
    <property type="protein sequence ID" value="RRK10563.1"/>
    <property type="molecule type" value="Genomic_DNA"/>
</dbReference>
<proteinExistence type="predicted"/>
<protein>
    <submittedName>
        <fullName evidence="5">HxlR family transcriptional regulator</fullName>
    </submittedName>
</protein>
<sequence length="100" mass="11496">MVMRDLNIGTKVGLALLNDRWYALVLSNLTDQPADFMLLRRRVRGLGTLKLLTVLAKMNQLGLVTEREHYRYQLTTTGLELQRSLQELEAWGNRAITAMH</sequence>
<dbReference type="PROSITE" id="PS51118">
    <property type="entry name" value="HTH_HXLR"/>
    <property type="match status" value="1"/>
</dbReference>
<organism evidence="5 6">
    <name type="scientific">Lactiplantibacillus garii</name>
    <dbReference type="NCBI Taxonomy" id="2306423"/>
    <lineage>
        <taxon>Bacteria</taxon>
        <taxon>Bacillati</taxon>
        <taxon>Bacillota</taxon>
        <taxon>Bacilli</taxon>
        <taxon>Lactobacillales</taxon>
        <taxon>Lactobacillaceae</taxon>
        <taxon>Lactiplantibacillus</taxon>
    </lineage>
</organism>
<dbReference type="InterPro" id="IPR036390">
    <property type="entry name" value="WH_DNA-bd_sf"/>
</dbReference>
<accession>A0A3R8L1A6</accession>
<dbReference type="PANTHER" id="PTHR33204:SF18">
    <property type="entry name" value="TRANSCRIPTIONAL REGULATORY PROTEIN"/>
    <property type="match status" value="1"/>
</dbReference>
<dbReference type="OrthoDB" id="9800966at2"/>
<dbReference type="SUPFAM" id="SSF46785">
    <property type="entry name" value="Winged helix' DNA-binding domain"/>
    <property type="match status" value="1"/>
</dbReference>
<gene>
    <name evidence="5" type="ORF">D1831_06795</name>
</gene>
<keyword evidence="6" id="KW-1185">Reference proteome</keyword>
<keyword evidence="1" id="KW-0805">Transcription regulation</keyword>
<keyword evidence="2" id="KW-0238">DNA-binding</keyword>
<evidence type="ECO:0000256" key="2">
    <source>
        <dbReference type="ARBA" id="ARBA00023125"/>
    </source>
</evidence>
<dbReference type="InterPro" id="IPR036388">
    <property type="entry name" value="WH-like_DNA-bd_sf"/>
</dbReference>
<dbReference type="InterPro" id="IPR002577">
    <property type="entry name" value="HTH_HxlR"/>
</dbReference>
<name>A0A3R8L1A6_9LACO</name>
<evidence type="ECO:0000313" key="5">
    <source>
        <dbReference type="EMBL" id="RRK10563.1"/>
    </source>
</evidence>
<evidence type="ECO:0000313" key="6">
    <source>
        <dbReference type="Proteomes" id="UP000283633"/>
    </source>
</evidence>
<dbReference type="GO" id="GO:0003677">
    <property type="term" value="F:DNA binding"/>
    <property type="evidence" value="ECO:0007669"/>
    <property type="project" value="UniProtKB-KW"/>
</dbReference>
<dbReference type="Proteomes" id="UP000283633">
    <property type="component" value="Unassembled WGS sequence"/>
</dbReference>
<evidence type="ECO:0000259" key="4">
    <source>
        <dbReference type="PROSITE" id="PS51118"/>
    </source>
</evidence>
<dbReference type="AlphaFoldDB" id="A0A3R8L1A6"/>